<evidence type="ECO:0000313" key="4">
    <source>
        <dbReference type="Proteomes" id="UP000324853"/>
    </source>
</evidence>
<protein>
    <recommendedName>
        <fullName evidence="5">Pentapeptide MXKDX repeat protein</fullName>
    </recommendedName>
</protein>
<evidence type="ECO:0008006" key="5">
    <source>
        <dbReference type="Google" id="ProtNLM"/>
    </source>
</evidence>
<feature type="signal peptide" evidence="2">
    <location>
        <begin position="1"/>
        <end position="19"/>
    </location>
</feature>
<evidence type="ECO:0000313" key="3">
    <source>
        <dbReference type="EMBL" id="TYL81644.1"/>
    </source>
</evidence>
<comment type="caution">
    <text evidence="3">The sequence shown here is derived from an EMBL/GenBank/DDBJ whole genome shotgun (WGS) entry which is preliminary data.</text>
</comment>
<name>A0A5S4WMR1_9BRAD</name>
<sequence length="72" mass="7353">MKGLITVAAVTLLWGSALAQNTGPAPQTGMEKPGITQGAKENGAMDTTGMSATKGNVKREKDGAPAPKDEKK</sequence>
<feature type="region of interest" description="Disordered" evidence="1">
    <location>
        <begin position="19"/>
        <end position="72"/>
    </location>
</feature>
<evidence type="ECO:0000256" key="1">
    <source>
        <dbReference type="SAM" id="MobiDB-lite"/>
    </source>
</evidence>
<dbReference type="RefSeq" id="WP_148753191.1">
    <property type="nucleotide sequence ID" value="NZ_VSSR01000038.1"/>
</dbReference>
<reference evidence="3 4" key="1">
    <citation type="submission" date="2019-08" db="EMBL/GenBank/DDBJ databases">
        <title>Bradyrhizobium hipponensis sp. nov., a rhizobium isolated from a Lupinus angustifolius root nodule in Tunisia.</title>
        <authorList>
            <person name="Off K."/>
            <person name="Rejili M."/>
            <person name="Mars M."/>
            <person name="Brachmann A."/>
            <person name="Marin M."/>
        </authorList>
    </citation>
    <scope>NUCLEOTIDE SEQUENCE [LARGE SCALE GENOMIC DNA]</scope>
    <source>
        <strain evidence="3 4">CTAW11</strain>
    </source>
</reference>
<feature type="chain" id="PRO_5024382675" description="Pentapeptide MXKDX repeat protein" evidence="2">
    <location>
        <begin position="20"/>
        <end position="72"/>
    </location>
</feature>
<dbReference type="OrthoDB" id="8254366at2"/>
<keyword evidence="4" id="KW-1185">Reference proteome</keyword>
<dbReference type="AlphaFoldDB" id="A0A5S4WMR1"/>
<feature type="compositionally biased region" description="Basic and acidic residues" evidence="1">
    <location>
        <begin position="57"/>
        <end position="72"/>
    </location>
</feature>
<proteinExistence type="predicted"/>
<evidence type="ECO:0000256" key="2">
    <source>
        <dbReference type="SAM" id="SignalP"/>
    </source>
</evidence>
<keyword evidence="2" id="KW-0732">Signal</keyword>
<dbReference type="Proteomes" id="UP000324853">
    <property type="component" value="Unassembled WGS sequence"/>
</dbReference>
<gene>
    <name evidence="3" type="ORF">FXB38_22675</name>
</gene>
<organism evidence="3 4">
    <name type="scientific">Bradyrhizobium cytisi</name>
    <dbReference type="NCBI Taxonomy" id="515489"/>
    <lineage>
        <taxon>Bacteria</taxon>
        <taxon>Pseudomonadati</taxon>
        <taxon>Pseudomonadota</taxon>
        <taxon>Alphaproteobacteria</taxon>
        <taxon>Hyphomicrobiales</taxon>
        <taxon>Nitrobacteraceae</taxon>
        <taxon>Bradyrhizobium</taxon>
    </lineage>
</organism>
<dbReference type="EMBL" id="VSSR01000038">
    <property type="protein sequence ID" value="TYL81644.1"/>
    <property type="molecule type" value="Genomic_DNA"/>
</dbReference>
<accession>A0A5S4WMR1</accession>